<keyword evidence="4" id="KW-1185">Reference proteome</keyword>
<evidence type="ECO:0000256" key="1">
    <source>
        <dbReference type="SAM" id="MobiDB-lite"/>
    </source>
</evidence>
<feature type="signal peptide" evidence="2">
    <location>
        <begin position="1"/>
        <end position="19"/>
    </location>
</feature>
<evidence type="ECO:0000313" key="3">
    <source>
        <dbReference type="EMBL" id="WPG98651.1"/>
    </source>
</evidence>
<accession>A0AAQ3M556</accession>
<dbReference type="EMBL" id="CP138581">
    <property type="protein sequence ID" value="WPG98651.1"/>
    <property type="molecule type" value="Genomic_DNA"/>
</dbReference>
<name>A0AAQ3M556_9PEZI</name>
<protein>
    <submittedName>
        <fullName evidence="3">Uncharacterized protein</fullName>
    </submittedName>
</protein>
<proteinExistence type="predicted"/>
<evidence type="ECO:0000313" key="4">
    <source>
        <dbReference type="Proteomes" id="UP001303373"/>
    </source>
</evidence>
<sequence length="229" mass="24219">MKLTQAFVVLCTCVYSSIALSLANDTGPYTKLAFPPPLNWVLGSLAGDTISTYYRPNNESTAAAWSQYILDECKRFSCQSCYSHSELTDGAYHTEKPYRVWFGIIYGTKSLSLSDFHRDDSENSQIKDSVAYVKGNEASSLASTSGASSTMTQSVLSSSETSVPMISSTTNAGAGSTSTSNPSSTSVSFNVVSSTGSSATASATSNDATVRSGGRVEVLLMGLTLIMFV</sequence>
<feature type="compositionally biased region" description="Low complexity" evidence="1">
    <location>
        <begin position="167"/>
        <end position="189"/>
    </location>
</feature>
<reference evidence="3 4" key="1">
    <citation type="submission" date="2023-11" db="EMBL/GenBank/DDBJ databases">
        <title>An acidophilic fungus is an integral part of prey digestion in a carnivorous sundew plant.</title>
        <authorList>
            <person name="Tsai I.J."/>
        </authorList>
    </citation>
    <scope>NUCLEOTIDE SEQUENCE [LARGE SCALE GENOMIC DNA]</scope>
    <source>
        <strain evidence="3">169a</strain>
    </source>
</reference>
<keyword evidence="2" id="KW-0732">Signal</keyword>
<gene>
    <name evidence="3" type="ORF">R9X50_00144400</name>
</gene>
<feature type="region of interest" description="Disordered" evidence="1">
    <location>
        <begin position="160"/>
        <end position="189"/>
    </location>
</feature>
<feature type="chain" id="PRO_5042869258" evidence="2">
    <location>
        <begin position="20"/>
        <end position="229"/>
    </location>
</feature>
<evidence type="ECO:0000256" key="2">
    <source>
        <dbReference type="SAM" id="SignalP"/>
    </source>
</evidence>
<organism evidence="3 4">
    <name type="scientific">Acrodontium crateriforme</name>
    <dbReference type="NCBI Taxonomy" id="150365"/>
    <lineage>
        <taxon>Eukaryota</taxon>
        <taxon>Fungi</taxon>
        <taxon>Dikarya</taxon>
        <taxon>Ascomycota</taxon>
        <taxon>Pezizomycotina</taxon>
        <taxon>Dothideomycetes</taxon>
        <taxon>Dothideomycetidae</taxon>
        <taxon>Mycosphaerellales</taxon>
        <taxon>Teratosphaeriaceae</taxon>
        <taxon>Acrodontium</taxon>
    </lineage>
</organism>
<dbReference type="AlphaFoldDB" id="A0AAQ3M556"/>
<dbReference type="Proteomes" id="UP001303373">
    <property type="component" value="Chromosome 2"/>
</dbReference>